<protein>
    <submittedName>
        <fullName evidence="1">Uncharacterized protein</fullName>
    </submittedName>
</protein>
<organism evidence="1 2">
    <name type="scientific">Pandoraea aquatica</name>
    <dbReference type="NCBI Taxonomy" id="2508290"/>
    <lineage>
        <taxon>Bacteria</taxon>
        <taxon>Pseudomonadati</taxon>
        <taxon>Pseudomonadota</taxon>
        <taxon>Betaproteobacteria</taxon>
        <taxon>Burkholderiales</taxon>
        <taxon>Burkholderiaceae</taxon>
        <taxon>Pandoraea</taxon>
    </lineage>
</organism>
<dbReference type="Proteomes" id="UP000366819">
    <property type="component" value="Unassembled WGS sequence"/>
</dbReference>
<evidence type="ECO:0000313" key="2">
    <source>
        <dbReference type="Proteomes" id="UP000366819"/>
    </source>
</evidence>
<proteinExistence type="predicted"/>
<dbReference type="EMBL" id="CABPSN010000001">
    <property type="protein sequence ID" value="VVD77704.1"/>
    <property type="molecule type" value="Genomic_DNA"/>
</dbReference>
<gene>
    <name evidence="1" type="ORF">PAQ31011_00967</name>
</gene>
<sequence>MDGLGVLVHAHAVAFRDVTLRQALTGVAFTPSRVLRFCVQ</sequence>
<dbReference type="AlphaFoldDB" id="A0A5E4STV4"/>
<accession>A0A5E4STV4</accession>
<name>A0A5E4STV4_9BURK</name>
<evidence type="ECO:0000313" key="1">
    <source>
        <dbReference type="EMBL" id="VVD77704.1"/>
    </source>
</evidence>
<keyword evidence="2" id="KW-1185">Reference proteome</keyword>
<reference evidence="1 2" key="1">
    <citation type="submission" date="2019-08" db="EMBL/GenBank/DDBJ databases">
        <authorList>
            <person name="Peeters C."/>
        </authorList>
    </citation>
    <scope>NUCLEOTIDE SEQUENCE [LARGE SCALE GENOMIC DNA]</scope>
    <source>
        <strain evidence="1 2">LMG 31011</strain>
    </source>
</reference>